<evidence type="ECO:0000259" key="1">
    <source>
        <dbReference type="PROSITE" id="PS51352"/>
    </source>
</evidence>
<organism evidence="2">
    <name type="scientific">viral metagenome</name>
    <dbReference type="NCBI Taxonomy" id="1070528"/>
    <lineage>
        <taxon>unclassified sequences</taxon>
        <taxon>metagenomes</taxon>
        <taxon>organismal metagenomes</taxon>
    </lineage>
</organism>
<feature type="domain" description="Thioredoxin" evidence="1">
    <location>
        <begin position="1"/>
        <end position="126"/>
    </location>
</feature>
<dbReference type="InterPro" id="IPR013766">
    <property type="entry name" value="Thioredoxin_domain"/>
</dbReference>
<sequence length="126" mass="14358">MTEYFDKPVAYLEIQDFNKNTGSLTNNKIPKNIPVVIMIQSSWCGHCKTAKPEFQAFANATKDKVFCATIQVDGDRKSEKELGKIVKTLKPSFRGFPDYLLYVNGKRVDREISGRSVKDIRDFCTI</sequence>
<reference evidence="2" key="1">
    <citation type="journal article" date="2020" name="Nature">
        <title>Giant virus diversity and host interactions through global metagenomics.</title>
        <authorList>
            <person name="Schulz F."/>
            <person name="Roux S."/>
            <person name="Paez-Espino D."/>
            <person name="Jungbluth S."/>
            <person name="Walsh D.A."/>
            <person name="Denef V.J."/>
            <person name="McMahon K.D."/>
            <person name="Konstantinidis K.T."/>
            <person name="Eloe-Fadrosh E.A."/>
            <person name="Kyrpides N.C."/>
            <person name="Woyke T."/>
        </authorList>
    </citation>
    <scope>NUCLEOTIDE SEQUENCE</scope>
    <source>
        <strain evidence="2">GVMAG-S-1016713-169</strain>
    </source>
</reference>
<dbReference type="PROSITE" id="PS51352">
    <property type="entry name" value="THIOREDOXIN_2"/>
    <property type="match status" value="1"/>
</dbReference>
<protein>
    <recommendedName>
        <fullName evidence="1">Thioredoxin domain-containing protein</fullName>
    </recommendedName>
</protein>
<dbReference type="SUPFAM" id="SSF52833">
    <property type="entry name" value="Thioredoxin-like"/>
    <property type="match status" value="1"/>
</dbReference>
<dbReference type="AlphaFoldDB" id="A0A6C0LX16"/>
<dbReference type="Pfam" id="PF00085">
    <property type="entry name" value="Thioredoxin"/>
    <property type="match status" value="1"/>
</dbReference>
<evidence type="ECO:0000313" key="2">
    <source>
        <dbReference type="EMBL" id="QHU34558.1"/>
    </source>
</evidence>
<dbReference type="EMBL" id="MN740574">
    <property type="protein sequence ID" value="QHU34558.1"/>
    <property type="molecule type" value="Genomic_DNA"/>
</dbReference>
<name>A0A6C0LX16_9ZZZZ</name>
<accession>A0A6C0LX16</accession>
<dbReference type="Gene3D" id="3.40.30.10">
    <property type="entry name" value="Glutaredoxin"/>
    <property type="match status" value="1"/>
</dbReference>
<proteinExistence type="predicted"/>
<dbReference type="InterPro" id="IPR036249">
    <property type="entry name" value="Thioredoxin-like_sf"/>
</dbReference>